<evidence type="ECO:0000259" key="2">
    <source>
        <dbReference type="PROSITE" id="PS50041"/>
    </source>
</evidence>
<dbReference type="InterPro" id="IPR016186">
    <property type="entry name" value="C-type_lectin-like/link_sf"/>
</dbReference>
<dbReference type="Proteomes" id="UP000663852">
    <property type="component" value="Unassembled WGS sequence"/>
</dbReference>
<comment type="caution">
    <text evidence="3">The sequence shown here is derived from an EMBL/GenBank/DDBJ whole genome shotgun (WGS) entry which is preliminary data.</text>
</comment>
<feature type="domain" description="C-type lectin" evidence="2">
    <location>
        <begin position="454"/>
        <end position="567"/>
    </location>
</feature>
<feature type="chain" id="PRO_5032781245" description="C-type lectin domain-containing protein" evidence="1">
    <location>
        <begin position="24"/>
        <end position="990"/>
    </location>
</feature>
<sequence>MASNHFTLFQLLVILTFAQLPLSSSPSVPIYNPSTGCHDLPSENGKFTFAICLQRAINKQHTHNLYTAPSFCSQNYPPHGQLLDFSSLSSPNIDALLQSLTNLFKAKDPHLSLPPPNFLWISSNSTQNETINNFWCPRQCQGNNQSGKFLILKLGCQLLNASKSCISTKQTHWNRAPFICQSNRTIRVKSEITPEAIRIPPSYPNETIVFHDSDSCVIVRTRTHQYTFCFRRQLCLQTLTSAFCSTKPLASRICNDDKNASSLLTIENDDEYELVSRVISEYSGETLLDVNGTTKSKYVTRAQWMWVDGVKGFNNEYQWNTSENVLTSIPDKYWCNQMRNCSGGKGREHVVLNIICQLNKNTAQPCLASRRESEPGPFICKRLLTVNEEPVSNYTFLKNSTKTPLPVVPVYEKNSTHLYYDEHHCLSVQTRSHLYSFCLRRQNCTEKQAFCTKWSEARKQCQLVKNQAQLLTIENESEQILVKDTINSYHNETRLVYDGSTYRYYDLADFVWIDGVQQPDKQTYLWGNKLETIPEHLWCPKDECTSLDRDRVMLSLICNKTKSSICLATRLEWTPAPYICKRTRPIDQCPIKFDQYEYDQQFEMLIVAVNRTVIFIKCKHPDYNTEIKVEYHCNTTSKQWQLDYTNENFTCPGYEIPPIAMMIDNTTQSTSTTTSTSSTLAQSINTIPTVAVVTTSLQIADCSQAELSILVANLPAESRYVIPQRLPSYSSLYYNIKLTCQFNNSIQIIYRCDLLNKRWLYIYGNTNHFRMCSRPCNNTERMELLNKYFTRHEQSKIQTIYLRRRNQLRLRCLSNHENQWKTVFYSCGTMAITPQQWYELHSCFQAFVPVTEPPAVMVSMSVTELPRACPPAVQRGSPCEHASGQYIFDVNGCARKVCPSLSSLCNTIRCPSDRICRVISCKSCVYTDYLQAVCEYPPVPSLCDLEKRLISLNSTESINRWVQQTIILVQQYANEQRQRLSSPWPVLTIE</sequence>
<keyword evidence="1" id="KW-0732">Signal</keyword>
<proteinExistence type="predicted"/>
<protein>
    <recommendedName>
        <fullName evidence="2">C-type lectin domain-containing protein</fullName>
    </recommendedName>
</protein>
<dbReference type="Gene3D" id="3.10.100.10">
    <property type="entry name" value="Mannose-Binding Protein A, subunit A"/>
    <property type="match status" value="1"/>
</dbReference>
<dbReference type="PROSITE" id="PS50041">
    <property type="entry name" value="C_TYPE_LECTIN_2"/>
    <property type="match status" value="1"/>
</dbReference>
<evidence type="ECO:0000313" key="3">
    <source>
        <dbReference type="EMBL" id="CAF0912555.1"/>
    </source>
</evidence>
<feature type="signal peptide" evidence="1">
    <location>
        <begin position="1"/>
        <end position="23"/>
    </location>
</feature>
<dbReference type="OrthoDB" id="10027348at2759"/>
<dbReference type="CDD" id="cd00037">
    <property type="entry name" value="CLECT"/>
    <property type="match status" value="1"/>
</dbReference>
<accession>A0A814AD47</accession>
<dbReference type="AlphaFoldDB" id="A0A814AD47"/>
<dbReference type="InterPro" id="IPR001304">
    <property type="entry name" value="C-type_lectin-like"/>
</dbReference>
<reference evidence="3" key="1">
    <citation type="submission" date="2021-02" db="EMBL/GenBank/DDBJ databases">
        <authorList>
            <person name="Nowell W R."/>
        </authorList>
    </citation>
    <scope>NUCLEOTIDE SEQUENCE</scope>
</reference>
<gene>
    <name evidence="3" type="ORF">EDS130_LOCUS10351</name>
</gene>
<dbReference type="EMBL" id="CAJNOJ010000036">
    <property type="protein sequence ID" value="CAF0912555.1"/>
    <property type="molecule type" value="Genomic_DNA"/>
</dbReference>
<dbReference type="InterPro" id="IPR016187">
    <property type="entry name" value="CTDL_fold"/>
</dbReference>
<dbReference type="SUPFAM" id="SSF56436">
    <property type="entry name" value="C-type lectin-like"/>
    <property type="match status" value="1"/>
</dbReference>
<evidence type="ECO:0000256" key="1">
    <source>
        <dbReference type="SAM" id="SignalP"/>
    </source>
</evidence>
<evidence type="ECO:0000313" key="4">
    <source>
        <dbReference type="Proteomes" id="UP000663852"/>
    </source>
</evidence>
<organism evidence="3 4">
    <name type="scientific">Adineta ricciae</name>
    <name type="common">Rotifer</name>
    <dbReference type="NCBI Taxonomy" id="249248"/>
    <lineage>
        <taxon>Eukaryota</taxon>
        <taxon>Metazoa</taxon>
        <taxon>Spiralia</taxon>
        <taxon>Gnathifera</taxon>
        <taxon>Rotifera</taxon>
        <taxon>Eurotatoria</taxon>
        <taxon>Bdelloidea</taxon>
        <taxon>Adinetida</taxon>
        <taxon>Adinetidae</taxon>
        <taxon>Adineta</taxon>
    </lineage>
</organism>
<name>A0A814AD47_ADIRI</name>